<reference evidence="9 10" key="1">
    <citation type="submission" date="2019-11" db="EMBL/GenBank/DDBJ databases">
        <title>Type strains purchased from KCTC, JCM and DSMZ.</title>
        <authorList>
            <person name="Lu H."/>
        </authorList>
    </citation>
    <scope>NUCLEOTIDE SEQUENCE [LARGE SCALE GENOMIC DNA]</scope>
    <source>
        <strain evidence="9 10">JCM 31587</strain>
    </source>
</reference>
<dbReference type="InterPro" id="IPR035251">
    <property type="entry name" value="ShlB_POTRA"/>
</dbReference>
<dbReference type="InterPro" id="IPR013686">
    <property type="entry name" value="Polypept-transport_assoc_ShlB"/>
</dbReference>
<dbReference type="AlphaFoldDB" id="A0A6L6QPA0"/>
<dbReference type="PANTHER" id="PTHR34597">
    <property type="entry name" value="SLR1661 PROTEIN"/>
    <property type="match status" value="1"/>
</dbReference>
<dbReference type="GO" id="GO:0098046">
    <property type="term" value="C:type V protein secretion system complex"/>
    <property type="evidence" value="ECO:0007669"/>
    <property type="project" value="TreeGrafter"/>
</dbReference>
<feature type="signal peptide" evidence="5">
    <location>
        <begin position="1"/>
        <end position="24"/>
    </location>
</feature>
<dbReference type="Proteomes" id="UP000472320">
    <property type="component" value="Unassembled WGS sequence"/>
</dbReference>
<dbReference type="Pfam" id="PF03865">
    <property type="entry name" value="ShlB"/>
    <property type="match status" value="1"/>
</dbReference>
<evidence type="ECO:0000313" key="10">
    <source>
        <dbReference type="Proteomes" id="UP000472320"/>
    </source>
</evidence>
<gene>
    <name evidence="9" type="ORF">GM658_26895</name>
</gene>
<keyword evidence="2" id="KW-0812">Transmembrane</keyword>
<proteinExistence type="predicted"/>
<feature type="domain" description="Haemolysin activator HlyB C-terminal" evidence="6">
    <location>
        <begin position="208"/>
        <end position="426"/>
    </location>
</feature>
<evidence type="ECO:0000256" key="4">
    <source>
        <dbReference type="SAM" id="MobiDB-lite"/>
    </source>
</evidence>
<feature type="domain" description="ShlB POTRA" evidence="8">
    <location>
        <begin position="152"/>
        <end position="203"/>
    </location>
</feature>
<feature type="chain" id="PRO_5026752265" evidence="5">
    <location>
        <begin position="25"/>
        <end position="435"/>
    </location>
</feature>
<dbReference type="EMBL" id="WNKX01000037">
    <property type="protein sequence ID" value="MTW14248.1"/>
    <property type="molecule type" value="Genomic_DNA"/>
</dbReference>
<dbReference type="GO" id="GO:0046819">
    <property type="term" value="P:protein secretion by the type V secretion system"/>
    <property type="evidence" value="ECO:0007669"/>
    <property type="project" value="TreeGrafter"/>
</dbReference>
<protein>
    <submittedName>
        <fullName evidence="9">ShlB/FhaC/HecB family hemolysin secretion/activation protein</fullName>
    </submittedName>
</protein>
<sequence length="435" mass="48035">MLTCRTLLAAPAMLALGAALPALAQVNPALADQELQRQEQRERERARQDEAKPDVRLQKEVNSTKAVLPQNESPCFPIRRVFLDGELSDEFQWALTAADDALGRCLGGAGINVLVGEVQNGLVARGYITARVLAAPQDLLGGELHLRLVPGRIRALRFPEQQPAFGNALPLTPGDLLNLRDIEQGLENLKRVPGAEADFEILPGDQPGDSDLLVKWRGGRAYRASLSVDDSGSRSTGTYQGGLTLSVDNPFGLQDLFYLTLNRNVPGNSLDGDYGTSGHALHYSVPYEYWLLTLQLNDYRYRQTVAGAFHDYIYRGTSNTAELKLSRLVYRDATRKTTLSLRTYQRGSRNYIDDMEVEVQRRRTAGFVAGIGYKEFIGQATVDGNLAWKFGTSAYGSLPAPEEQFGEGTGRPRIVNADVTLNWPLTNFVFYPRAI</sequence>
<keyword evidence="5" id="KW-0732">Signal</keyword>
<evidence type="ECO:0000259" key="7">
    <source>
        <dbReference type="Pfam" id="PF08479"/>
    </source>
</evidence>
<evidence type="ECO:0000259" key="8">
    <source>
        <dbReference type="Pfam" id="PF17287"/>
    </source>
</evidence>
<keyword evidence="1" id="KW-1134">Transmembrane beta strand</keyword>
<dbReference type="InterPro" id="IPR051544">
    <property type="entry name" value="TPS_OM_transporter"/>
</dbReference>
<evidence type="ECO:0000256" key="3">
    <source>
        <dbReference type="ARBA" id="ARBA00023237"/>
    </source>
</evidence>
<dbReference type="Pfam" id="PF08479">
    <property type="entry name" value="POTRA_2"/>
    <property type="match status" value="1"/>
</dbReference>
<keyword evidence="3" id="KW-0998">Cell outer membrane</keyword>
<evidence type="ECO:0000313" key="9">
    <source>
        <dbReference type="EMBL" id="MTW14248.1"/>
    </source>
</evidence>
<dbReference type="Gene3D" id="2.40.160.50">
    <property type="entry name" value="membrane protein fhac: a member of the omp85/tpsb transporter family"/>
    <property type="match status" value="1"/>
</dbReference>
<evidence type="ECO:0000259" key="6">
    <source>
        <dbReference type="Pfam" id="PF03865"/>
    </source>
</evidence>
<evidence type="ECO:0000256" key="1">
    <source>
        <dbReference type="ARBA" id="ARBA00022452"/>
    </source>
</evidence>
<dbReference type="Pfam" id="PF17287">
    <property type="entry name" value="POTRA_3"/>
    <property type="match status" value="1"/>
</dbReference>
<comment type="caution">
    <text evidence="9">The sequence shown here is derived from an EMBL/GenBank/DDBJ whole genome shotgun (WGS) entry which is preliminary data.</text>
</comment>
<keyword evidence="1" id="KW-0472">Membrane</keyword>
<feature type="region of interest" description="Disordered" evidence="4">
    <location>
        <begin position="34"/>
        <end position="56"/>
    </location>
</feature>
<organism evidence="9 10">
    <name type="scientific">Massilia eburnea</name>
    <dbReference type="NCBI Taxonomy" id="1776165"/>
    <lineage>
        <taxon>Bacteria</taxon>
        <taxon>Pseudomonadati</taxon>
        <taxon>Pseudomonadota</taxon>
        <taxon>Betaproteobacteria</taxon>
        <taxon>Burkholderiales</taxon>
        <taxon>Oxalobacteraceae</taxon>
        <taxon>Telluria group</taxon>
        <taxon>Massilia</taxon>
    </lineage>
</organism>
<evidence type="ECO:0000256" key="5">
    <source>
        <dbReference type="SAM" id="SignalP"/>
    </source>
</evidence>
<dbReference type="Gene3D" id="3.10.20.310">
    <property type="entry name" value="membrane protein fhac"/>
    <property type="match status" value="1"/>
</dbReference>
<dbReference type="OrthoDB" id="290122at2"/>
<dbReference type="InterPro" id="IPR005565">
    <property type="entry name" value="Hemolysn_activator_HlyB_C"/>
</dbReference>
<dbReference type="PANTHER" id="PTHR34597:SF3">
    <property type="entry name" value="OUTER MEMBRANE TRANSPORTER CDIB"/>
    <property type="match status" value="1"/>
</dbReference>
<feature type="domain" description="Polypeptide-transport-associated ShlB-type" evidence="7">
    <location>
        <begin position="76"/>
        <end position="151"/>
    </location>
</feature>
<keyword evidence="10" id="KW-1185">Reference proteome</keyword>
<dbReference type="RefSeq" id="WP_155457193.1">
    <property type="nucleotide sequence ID" value="NZ_WNKX01000037.1"/>
</dbReference>
<accession>A0A6L6QPA0</accession>
<evidence type="ECO:0000256" key="2">
    <source>
        <dbReference type="ARBA" id="ARBA00022692"/>
    </source>
</evidence>
<name>A0A6L6QPA0_9BURK</name>
<dbReference type="GO" id="GO:0008320">
    <property type="term" value="F:protein transmembrane transporter activity"/>
    <property type="evidence" value="ECO:0007669"/>
    <property type="project" value="TreeGrafter"/>
</dbReference>